<keyword evidence="4" id="KW-1185">Reference proteome</keyword>
<dbReference type="RefSeq" id="WP_130922267.1">
    <property type="nucleotide sequence ID" value="NZ_SEWY01000001.1"/>
</dbReference>
<dbReference type="AlphaFoldDB" id="A0A4Q9BFN5"/>
<evidence type="ECO:0000313" key="3">
    <source>
        <dbReference type="EMBL" id="TBH75059.1"/>
    </source>
</evidence>
<keyword evidence="1" id="KW-1133">Transmembrane helix</keyword>
<proteinExistence type="predicted"/>
<dbReference type="PANTHER" id="PTHR22916">
    <property type="entry name" value="GLYCOSYLTRANSFERASE"/>
    <property type="match status" value="1"/>
</dbReference>
<evidence type="ECO:0000313" key="4">
    <source>
        <dbReference type="Proteomes" id="UP000293583"/>
    </source>
</evidence>
<reference evidence="3 4" key="1">
    <citation type="submission" date="2019-02" db="EMBL/GenBank/DDBJ databases">
        <title>Genome of a new Bacteroidetes strain.</title>
        <authorList>
            <person name="Pitt A."/>
        </authorList>
    </citation>
    <scope>NUCLEOTIDE SEQUENCE [LARGE SCALE GENOMIC DNA]</scope>
    <source>
        <strain evidence="3 4">103A-SOEBACH</strain>
    </source>
</reference>
<dbReference type="OrthoDB" id="9815829at2"/>
<gene>
    <name evidence="3" type="ORF">EWU20_00370</name>
</gene>
<dbReference type="Pfam" id="PF00535">
    <property type="entry name" value="Glycos_transf_2"/>
    <property type="match status" value="1"/>
</dbReference>
<evidence type="ECO:0000259" key="2">
    <source>
        <dbReference type="Pfam" id="PF00535"/>
    </source>
</evidence>
<dbReference type="GO" id="GO:0016758">
    <property type="term" value="F:hexosyltransferase activity"/>
    <property type="evidence" value="ECO:0007669"/>
    <property type="project" value="UniProtKB-ARBA"/>
</dbReference>
<dbReference type="Proteomes" id="UP000293583">
    <property type="component" value="Unassembled WGS sequence"/>
</dbReference>
<dbReference type="PANTHER" id="PTHR22916:SF3">
    <property type="entry name" value="UDP-GLCNAC:BETAGAL BETA-1,3-N-ACETYLGLUCOSAMINYLTRANSFERASE-LIKE PROTEIN 1"/>
    <property type="match status" value="1"/>
</dbReference>
<dbReference type="InterPro" id="IPR001173">
    <property type="entry name" value="Glyco_trans_2-like"/>
</dbReference>
<dbReference type="Gene3D" id="3.90.550.10">
    <property type="entry name" value="Spore Coat Polysaccharide Biosynthesis Protein SpsA, Chain A"/>
    <property type="match status" value="1"/>
</dbReference>
<comment type="caution">
    <text evidence="3">The sequence shown here is derived from an EMBL/GenBank/DDBJ whole genome shotgun (WGS) entry which is preliminary data.</text>
</comment>
<organism evidence="3 4">
    <name type="scientific">Aquirufa antheringensis</name>
    <dbReference type="NCBI Taxonomy" id="2516559"/>
    <lineage>
        <taxon>Bacteria</taxon>
        <taxon>Pseudomonadati</taxon>
        <taxon>Bacteroidota</taxon>
        <taxon>Cytophagia</taxon>
        <taxon>Cytophagales</taxon>
        <taxon>Flectobacillaceae</taxon>
        <taxon>Aquirufa</taxon>
    </lineage>
</organism>
<keyword evidence="1" id="KW-0472">Membrane</keyword>
<keyword evidence="1" id="KW-0812">Transmembrane</keyword>
<keyword evidence="3" id="KW-0808">Transferase</keyword>
<accession>A0A4Q9BFN5</accession>
<feature type="transmembrane region" description="Helical" evidence="1">
    <location>
        <begin position="301"/>
        <end position="322"/>
    </location>
</feature>
<protein>
    <submittedName>
        <fullName evidence="3">Glycosyltransferase</fullName>
    </submittedName>
</protein>
<dbReference type="EMBL" id="SEWY01000001">
    <property type="protein sequence ID" value="TBH75059.1"/>
    <property type="molecule type" value="Genomic_DNA"/>
</dbReference>
<evidence type="ECO:0000256" key="1">
    <source>
        <dbReference type="SAM" id="Phobius"/>
    </source>
</evidence>
<name>A0A4Q9BFN5_9BACT</name>
<feature type="domain" description="Glycosyltransferase 2-like" evidence="2">
    <location>
        <begin position="4"/>
        <end position="132"/>
    </location>
</feature>
<dbReference type="InterPro" id="IPR029044">
    <property type="entry name" value="Nucleotide-diphossugar_trans"/>
</dbReference>
<dbReference type="SUPFAM" id="SSF53448">
    <property type="entry name" value="Nucleotide-diphospho-sugar transferases"/>
    <property type="match status" value="1"/>
</dbReference>
<sequence length="331" mass="38569">MLLTIGIPTYNRISSLKNVISEIQLQLSSLYGTFEVEVLISDNASNDGTYDFFKNNIFPPYFKYHRQPQNVGFDRNVNSLFEYATGKYLWTLSDDDNISGDSIQIICNELSNHNYVRFAYVNYNVFQNQKHFPSSCPITKGPYVVDSVKLLNYVKFSNTFISSCIFEVSYWRVFNPEKYFDTAWIHLYMARDILLEGKSLVIGDVLIEMLQSDLKGSRNEKSKVDDIEFYFYAHLKIVEFCGTLSSYGYPVDQEKAAIKFCMKGDISHIINYKLTTKSYDIKEIGKIIGRMFIFRSSSVKFYITFIPLILFPNFIFKFAHAIKKYFQRNSK</sequence>